<keyword evidence="2" id="KW-1185">Reference proteome</keyword>
<evidence type="ECO:0000313" key="1">
    <source>
        <dbReference type="EMBL" id="AVG23671.1"/>
    </source>
</evidence>
<name>A0A2L2BPS5_9MICO</name>
<protein>
    <submittedName>
        <fullName evidence="1">Antitoxin</fullName>
    </submittedName>
</protein>
<dbReference type="EMBL" id="CP026923">
    <property type="protein sequence ID" value="AVG23671.1"/>
    <property type="molecule type" value="Genomic_DNA"/>
</dbReference>
<dbReference type="AlphaFoldDB" id="A0A2L2BPS5"/>
<reference evidence="1 2" key="1">
    <citation type="submission" date="2018-02" db="EMBL/GenBank/DDBJ databases">
        <title>Complete genome of the streamlined marine actinobacterium Pontimonas salivibrio CL-TW6 adapted to coastal planktonic lifestype.</title>
        <authorList>
            <person name="Cho B.C."/>
            <person name="Hardies S.C."/>
            <person name="Jang G.I."/>
            <person name="Hwang C.Y."/>
        </authorList>
    </citation>
    <scope>NUCLEOTIDE SEQUENCE [LARGE SCALE GENOMIC DNA]</scope>
    <source>
        <strain evidence="1 2">CL-TW6</strain>
    </source>
</reference>
<evidence type="ECO:0000313" key="2">
    <source>
        <dbReference type="Proteomes" id="UP000243077"/>
    </source>
</evidence>
<dbReference type="RefSeq" id="WP_104913247.1">
    <property type="nucleotide sequence ID" value="NZ_CP026923.1"/>
</dbReference>
<dbReference type="Proteomes" id="UP000243077">
    <property type="component" value="Chromosome"/>
</dbReference>
<organism evidence="1 2">
    <name type="scientific">Pontimonas salivibrio</name>
    <dbReference type="NCBI Taxonomy" id="1159327"/>
    <lineage>
        <taxon>Bacteria</taxon>
        <taxon>Bacillati</taxon>
        <taxon>Actinomycetota</taxon>
        <taxon>Actinomycetes</taxon>
        <taxon>Micrococcales</taxon>
        <taxon>Microbacteriaceae</taxon>
        <taxon>Pontimonas</taxon>
    </lineage>
</organism>
<proteinExistence type="predicted"/>
<dbReference type="KEGG" id="psai:C3B54_11689"/>
<accession>A0A2L2BPS5</accession>
<gene>
    <name evidence="1" type="ORF">C3B54_11689</name>
</gene>
<sequence length="89" mass="10004">MPTTRPRHMITETDRLSSALEVAAEVWPDIAGEKGLLLRRILERGIDEVEKEGQGRVASRQLAIQSLAGSMTGVWPPGWREQLRDEWPA</sequence>
<dbReference type="OrthoDB" id="3699209at2"/>